<keyword evidence="5 7" id="KW-0408">Iron</keyword>
<evidence type="ECO:0000313" key="10">
    <source>
        <dbReference type="EMBL" id="ONK77134.1"/>
    </source>
</evidence>
<name>A0A5P1FGE5_ASPOF</name>
<dbReference type="InterPro" id="IPR017972">
    <property type="entry name" value="Cyt_P450_CS"/>
</dbReference>
<evidence type="ECO:0000256" key="7">
    <source>
        <dbReference type="PIRSR" id="PIRSR602401-1"/>
    </source>
</evidence>
<dbReference type="GO" id="GO:0016705">
    <property type="term" value="F:oxidoreductase activity, acting on paired donors, with incorporation or reduction of molecular oxygen"/>
    <property type="evidence" value="ECO:0007669"/>
    <property type="project" value="InterPro"/>
</dbReference>
<proteinExistence type="inferred from homology"/>
<evidence type="ECO:0000256" key="8">
    <source>
        <dbReference type="RuleBase" id="RU000461"/>
    </source>
</evidence>
<comment type="similarity">
    <text evidence="1 8">Belongs to the cytochrome P450 family.</text>
</comment>
<dbReference type="GO" id="GO:0004497">
    <property type="term" value="F:monooxygenase activity"/>
    <property type="evidence" value="ECO:0007669"/>
    <property type="project" value="UniProtKB-KW"/>
</dbReference>
<evidence type="ECO:0008006" key="12">
    <source>
        <dbReference type="Google" id="ProtNLM"/>
    </source>
</evidence>
<feature type="coiled-coil region" evidence="9">
    <location>
        <begin position="156"/>
        <end position="183"/>
    </location>
</feature>
<organism evidence="10 11">
    <name type="scientific">Asparagus officinalis</name>
    <name type="common">Garden asparagus</name>
    <dbReference type="NCBI Taxonomy" id="4686"/>
    <lineage>
        <taxon>Eukaryota</taxon>
        <taxon>Viridiplantae</taxon>
        <taxon>Streptophyta</taxon>
        <taxon>Embryophyta</taxon>
        <taxon>Tracheophyta</taxon>
        <taxon>Spermatophyta</taxon>
        <taxon>Magnoliopsida</taxon>
        <taxon>Liliopsida</taxon>
        <taxon>Asparagales</taxon>
        <taxon>Asparagaceae</taxon>
        <taxon>Asparagoideae</taxon>
        <taxon>Asparagus</taxon>
    </lineage>
</organism>
<dbReference type="Pfam" id="PF00067">
    <property type="entry name" value="p450"/>
    <property type="match status" value="1"/>
</dbReference>
<keyword evidence="4 8" id="KW-0560">Oxidoreductase</keyword>
<evidence type="ECO:0000256" key="9">
    <source>
        <dbReference type="SAM" id="Coils"/>
    </source>
</evidence>
<dbReference type="AlphaFoldDB" id="A0A5P1FGE5"/>
<feature type="binding site" description="axial binding residue" evidence="7">
    <location>
        <position position="346"/>
    </location>
    <ligand>
        <name>heme</name>
        <dbReference type="ChEBI" id="CHEBI:30413"/>
    </ligand>
    <ligandPart>
        <name>Fe</name>
        <dbReference type="ChEBI" id="CHEBI:18248"/>
    </ligandPart>
</feature>
<dbReference type="InterPro" id="IPR052306">
    <property type="entry name" value="CYP450_71D"/>
</dbReference>
<dbReference type="PROSITE" id="PS00086">
    <property type="entry name" value="CYTOCHROME_P450"/>
    <property type="match status" value="1"/>
</dbReference>
<dbReference type="Proteomes" id="UP000243459">
    <property type="component" value="Chromosome 2"/>
</dbReference>
<reference evidence="11" key="1">
    <citation type="journal article" date="2017" name="Nat. Commun.">
        <title>The asparagus genome sheds light on the origin and evolution of a young Y chromosome.</title>
        <authorList>
            <person name="Harkess A."/>
            <person name="Zhou J."/>
            <person name="Xu C."/>
            <person name="Bowers J.E."/>
            <person name="Van der Hulst R."/>
            <person name="Ayyampalayam S."/>
            <person name="Mercati F."/>
            <person name="Riccardi P."/>
            <person name="McKain M.R."/>
            <person name="Kakrana A."/>
            <person name="Tang H."/>
            <person name="Ray J."/>
            <person name="Groenendijk J."/>
            <person name="Arikit S."/>
            <person name="Mathioni S.M."/>
            <person name="Nakano M."/>
            <person name="Shan H."/>
            <person name="Telgmann-Rauber A."/>
            <person name="Kanno A."/>
            <person name="Yue Z."/>
            <person name="Chen H."/>
            <person name="Li W."/>
            <person name="Chen Y."/>
            <person name="Xu X."/>
            <person name="Zhang Y."/>
            <person name="Luo S."/>
            <person name="Chen H."/>
            <person name="Gao J."/>
            <person name="Mao Z."/>
            <person name="Pires J.C."/>
            <person name="Luo M."/>
            <person name="Kudrna D."/>
            <person name="Wing R.A."/>
            <person name="Meyers B.C."/>
            <person name="Yi K."/>
            <person name="Kong H."/>
            <person name="Lavrijsen P."/>
            <person name="Sunseri F."/>
            <person name="Falavigna A."/>
            <person name="Ye Y."/>
            <person name="Leebens-Mack J.H."/>
            <person name="Chen G."/>
        </authorList>
    </citation>
    <scope>NUCLEOTIDE SEQUENCE [LARGE SCALE GENOMIC DNA]</scope>
    <source>
        <strain evidence="11">cv. DH0086</strain>
    </source>
</reference>
<dbReference type="EMBL" id="CM007382">
    <property type="protein sequence ID" value="ONK77134.1"/>
    <property type="molecule type" value="Genomic_DNA"/>
</dbReference>
<dbReference type="FunFam" id="1.10.630.10:FF:000043">
    <property type="entry name" value="Cytochrome P450 99A2"/>
    <property type="match status" value="1"/>
</dbReference>
<accession>A0A5P1FGE5</accession>
<dbReference type="GO" id="GO:0005506">
    <property type="term" value="F:iron ion binding"/>
    <property type="evidence" value="ECO:0007669"/>
    <property type="project" value="InterPro"/>
</dbReference>
<dbReference type="Gene3D" id="1.10.630.10">
    <property type="entry name" value="Cytochrome P450"/>
    <property type="match status" value="1"/>
</dbReference>
<evidence type="ECO:0000256" key="5">
    <source>
        <dbReference type="ARBA" id="ARBA00023004"/>
    </source>
</evidence>
<gene>
    <name evidence="10" type="ORF">A4U43_C02F3450</name>
</gene>
<protein>
    <recommendedName>
        <fullName evidence="12">Cytochrome P450</fullName>
    </recommendedName>
</protein>
<evidence type="ECO:0000313" key="11">
    <source>
        <dbReference type="Proteomes" id="UP000243459"/>
    </source>
</evidence>
<dbReference type="CDD" id="cd11072">
    <property type="entry name" value="CYP71-like"/>
    <property type="match status" value="1"/>
</dbReference>
<dbReference type="PANTHER" id="PTHR47953">
    <property type="entry name" value="OS08G0105600 PROTEIN"/>
    <property type="match status" value="1"/>
</dbReference>
<dbReference type="PRINTS" id="PR00385">
    <property type="entry name" value="P450"/>
</dbReference>
<evidence type="ECO:0000256" key="1">
    <source>
        <dbReference type="ARBA" id="ARBA00010617"/>
    </source>
</evidence>
<dbReference type="PANTHER" id="PTHR47953:SF5">
    <property type="entry name" value="CYTOCHROME P450 71AV8-LIKE"/>
    <property type="match status" value="1"/>
</dbReference>
<comment type="cofactor">
    <cofactor evidence="7">
        <name>heme</name>
        <dbReference type="ChEBI" id="CHEBI:30413"/>
    </cofactor>
</comment>
<dbReference type="InterPro" id="IPR001128">
    <property type="entry name" value="Cyt_P450"/>
</dbReference>
<dbReference type="InterPro" id="IPR002401">
    <property type="entry name" value="Cyt_P450_E_grp-I"/>
</dbReference>
<evidence type="ECO:0000256" key="4">
    <source>
        <dbReference type="ARBA" id="ARBA00023002"/>
    </source>
</evidence>
<dbReference type="Gramene" id="ONK77134">
    <property type="protein sequence ID" value="ONK77134"/>
    <property type="gene ID" value="A4U43_C02F3450"/>
</dbReference>
<keyword evidence="9" id="KW-0175">Coiled coil</keyword>
<keyword evidence="11" id="KW-1185">Reference proteome</keyword>
<evidence type="ECO:0000256" key="6">
    <source>
        <dbReference type="ARBA" id="ARBA00023033"/>
    </source>
</evidence>
<keyword evidence="3 7" id="KW-0479">Metal-binding</keyword>
<dbReference type="OMA" id="VDMRVLL"/>
<evidence type="ECO:0000256" key="2">
    <source>
        <dbReference type="ARBA" id="ARBA00022617"/>
    </source>
</evidence>
<dbReference type="GO" id="GO:0020037">
    <property type="term" value="F:heme binding"/>
    <property type="evidence" value="ECO:0007669"/>
    <property type="project" value="InterPro"/>
</dbReference>
<dbReference type="InterPro" id="IPR036396">
    <property type="entry name" value="Cyt_P450_sf"/>
</dbReference>
<keyword evidence="2 7" id="KW-0349">Heme</keyword>
<dbReference type="PRINTS" id="PR00463">
    <property type="entry name" value="EP450I"/>
</dbReference>
<keyword evidence="6 8" id="KW-0503">Monooxygenase</keyword>
<dbReference type="SUPFAM" id="SSF48264">
    <property type="entry name" value="Cytochrome P450"/>
    <property type="match status" value="1"/>
</dbReference>
<evidence type="ECO:0000256" key="3">
    <source>
        <dbReference type="ARBA" id="ARBA00022723"/>
    </source>
</evidence>
<sequence>MSSRPTTSASPAAPTTLSYNCTSISFSPYGDYWRQLKKILVRELLTSKRVKSFSSLRHQEVSNLLKDINNEILGPVNASSKFRELFNTLVARAAFGDKCRQQKRFIETAKEGLRLVTGFNVADLFPSLAYVDVLSGMRSRLERAHHEFDRILDEIIEDHRKKVKNEEEEEEDLVDVLLKVKERSDLEIPITFDNLKAVILDVFVGGTESSAVLTEWTMSELMKHPEMMAKAQDEVRRALKGKPQNLEYLSSQLGELKYLNSVIKETLRLHPPAPLIPRLCRATCTVQGYSIQAGTRVTINVWALGRDPNRWADPEIFKPERFEESSIDFKGVDYELLPFGAGRRICPGITYAMANIELVLAALLLWFDWKLPDVMKPEDLDMTETFSANSGRKKELYLVATPFD</sequence>